<feature type="non-terminal residue" evidence="1">
    <location>
        <position position="227"/>
    </location>
</feature>
<evidence type="ECO:0000313" key="1">
    <source>
        <dbReference type="EMBL" id="KAA8577830.1"/>
    </source>
</evidence>
<dbReference type="AlphaFoldDB" id="A0A5J5CCW3"/>
<proteinExistence type="predicted"/>
<organism evidence="1 2">
    <name type="scientific">Etheostoma spectabile</name>
    <name type="common">orangethroat darter</name>
    <dbReference type="NCBI Taxonomy" id="54343"/>
    <lineage>
        <taxon>Eukaryota</taxon>
        <taxon>Metazoa</taxon>
        <taxon>Chordata</taxon>
        <taxon>Craniata</taxon>
        <taxon>Vertebrata</taxon>
        <taxon>Euteleostomi</taxon>
        <taxon>Actinopterygii</taxon>
        <taxon>Neopterygii</taxon>
        <taxon>Teleostei</taxon>
        <taxon>Neoteleostei</taxon>
        <taxon>Acanthomorphata</taxon>
        <taxon>Eupercaria</taxon>
        <taxon>Perciformes</taxon>
        <taxon>Percoidei</taxon>
        <taxon>Percidae</taxon>
        <taxon>Etheostomatinae</taxon>
        <taxon>Etheostoma</taxon>
    </lineage>
</organism>
<evidence type="ECO:0000313" key="2">
    <source>
        <dbReference type="Proteomes" id="UP000327493"/>
    </source>
</evidence>
<dbReference type="EMBL" id="VOFY01001856">
    <property type="protein sequence ID" value="KAA8577830.1"/>
    <property type="molecule type" value="Genomic_DNA"/>
</dbReference>
<gene>
    <name evidence="1" type="ORF">FQN60_006078</name>
</gene>
<accession>A0A5J5CCW3</accession>
<dbReference type="PANTHER" id="PTHR46791">
    <property type="entry name" value="EXPRESSED PROTEIN"/>
    <property type="match status" value="1"/>
</dbReference>
<keyword evidence="2" id="KW-1185">Reference proteome</keyword>
<dbReference type="PANTHER" id="PTHR46791:SF13">
    <property type="entry name" value="CLR5 DOMAIN-CONTAINING PROTEIN"/>
    <property type="match status" value="1"/>
</dbReference>
<comment type="caution">
    <text evidence="1">The sequence shown here is derived from an EMBL/GenBank/DDBJ whole genome shotgun (WGS) entry which is preliminary data.</text>
</comment>
<reference evidence="1 2" key="1">
    <citation type="submission" date="2019-08" db="EMBL/GenBank/DDBJ databases">
        <title>A chromosome-level genome assembly, high-density linkage maps, and genome scans reveal the genomic architecture of hybrid incompatibilities underlying speciation via character displacement in darters (Percidae: Etheostominae).</title>
        <authorList>
            <person name="Moran R.L."/>
            <person name="Catchen J.M."/>
            <person name="Fuller R.C."/>
        </authorList>
    </citation>
    <scope>NUCLEOTIDE SEQUENCE [LARGE SCALE GENOMIC DNA]</scope>
    <source>
        <strain evidence="1">EspeVRDwgs_2016</strain>
        <tissue evidence="1">Muscle</tissue>
    </source>
</reference>
<protein>
    <submittedName>
        <fullName evidence="1">Uncharacterized protein</fullName>
    </submittedName>
</protein>
<name>A0A5J5CCW3_9PERO</name>
<dbReference type="Proteomes" id="UP000327493">
    <property type="component" value="Unassembled WGS sequence"/>
</dbReference>
<sequence>MTNGQMQGYRWLHLRAVQQGYVVSQDTIRRIIKLVDPQGVELRRARRLRRRQYSCRGPNALWHMDGYDNRYVLWMEAYTTNSDPKVVASYFIKTVSSIGGCPERDELDEVVNTWNSHKIRPRSSDDVASGRPFVMYSFPELHSAEDRLKPIAMEEVTLCMEECTPKGQFPCNETVFELCCLLMEEKGWDAPADPLAAADLYIINEIASSGTPRTRKNSLKSDMVSMW</sequence>